<dbReference type="Pfam" id="PF04290">
    <property type="entry name" value="DctQ"/>
    <property type="match status" value="1"/>
</dbReference>
<comment type="similarity">
    <text evidence="8 9">Belongs to the TRAP transporter small permease family.</text>
</comment>
<dbReference type="Proteomes" id="UP001164020">
    <property type="component" value="Chromosome"/>
</dbReference>
<keyword evidence="6 9" id="KW-1133">Transmembrane helix</keyword>
<evidence type="ECO:0000313" key="11">
    <source>
        <dbReference type="EMBL" id="WAP66941.1"/>
    </source>
</evidence>
<dbReference type="InterPro" id="IPR055348">
    <property type="entry name" value="DctQ"/>
</dbReference>
<dbReference type="PANTHER" id="PTHR35011">
    <property type="entry name" value="2,3-DIKETO-L-GULONATE TRAP TRANSPORTER SMALL PERMEASE PROTEIN YIAM"/>
    <property type="match status" value="1"/>
</dbReference>
<evidence type="ECO:0000256" key="2">
    <source>
        <dbReference type="ARBA" id="ARBA00022448"/>
    </source>
</evidence>
<evidence type="ECO:0000259" key="10">
    <source>
        <dbReference type="Pfam" id="PF04290"/>
    </source>
</evidence>
<proteinExistence type="inferred from homology"/>
<evidence type="ECO:0000256" key="7">
    <source>
        <dbReference type="ARBA" id="ARBA00023136"/>
    </source>
</evidence>
<dbReference type="EMBL" id="CP114029">
    <property type="protein sequence ID" value="WAP66941.1"/>
    <property type="molecule type" value="Genomic_DNA"/>
</dbReference>
<feature type="transmembrane region" description="Helical" evidence="9">
    <location>
        <begin position="86"/>
        <end position="108"/>
    </location>
</feature>
<keyword evidence="2 9" id="KW-0813">Transport</keyword>
<name>A0ABY7BUH3_9HYPH</name>
<evidence type="ECO:0000256" key="4">
    <source>
        <dbReference type="ARBA" id="ARBA00022519"/>
    </source>
</evidence>
<comment type="function">
    <text evidence="9">Part of the tripartite ATP-independent periplasmic (TRAP) transport system.</text>
</comment>
<protein>
    <recommendedName>
        <fullName evidence="9">TRAP transporter small permease protein</fullName>
    </recommendedName>
</protein>
<keyword evidence="3" id="KW-1003">Cell membrane</keyword>
<dbReference type="PANTHER" id="PTHR35011:SF2">
    <property type="entry name" value="2,3-DIKETO-L-GULONATE TRAP TRANSPORTER SMALL PERMEASE PROTEIN YIAM"/>
    <property type="match status" value="1"/>
</dbReference>
<reference evidence="11" key="1">
    <citation type="submission" date="2022-12" db="EMBL/GenBank/DDBJ databases">
        <title>Jiella pelagia sp. nov., isolated from phosphonate enriched culture of Northwest Pacific surface seawater.</title>
        <authorList>
            <person name="Shin D.Y."/>
            <person name="Hwang C.Y."/>
        </authorList>
    </citation>
    <scope>NUCLEOTIDE SEQUENCE</scope>
    <source>
        <strain evidence="11">HL-NP1</strain>
    </source>
</reference>
<accession>A0ABY7BUH3</accession>
<dbReference type="InterPro" id="IPR007387">
    <property type="entry name" value="TRAP_DctQ"/>
</dbReference>
<evidence type="ECO:0000256" key="6">
    <source>
        <dbReference type="ARBA" id="ARBA00022989"/>
    </source>
</evidence>
<keyword evidence="4 9" id="KW-0997">Cell inner membrane</keyword>
<feature type="transmembrane region" description="Helical" evidence="9">
    <location>
        <begin position="12"/>
        <end position="35"/>
    </location>
</feature>
<evidence type="ECO:0000256" key="1">
    <source>
        <dbReference type="ARBA" id="ARBA00004429"/>
    </source>
</evidence>
<evidence type="ECO:0000256" key="5">
    <source>
        <dbReference type="ARBA" id="ARBA00022692"/>
    </source>
</evidence>
<comment type="subunit">
    <text evidence="9">The complex comprises the extracytoplasmic solute receptor protein and the two transmembrane proteins.</text>
</comment>
<feature type="domain" description="Tripartite ATP-independent periplasmic transporters DctQ component" evidence="10">
    <location>
        <begin position="23"/>
        <end position="152"/>
    </location>
</feature>
<feature type="transmembrane region" description="Helical" evidence="9">
    <location>
        <begin position="47"/>
        <end position="65"/>
    </location>
</feature>
<evidence type="ECO:0000256" key="3">
    <source>
        <dbReference type="ARBA" id="ARBA00022475"/>
    </source>
</evidence>
<keyword evidence="5 9" id="KW-0812">Transmembrane</keyword>
<gene>
    <name evidence="11" type="ORF">OH818_14875</name>
</gene>
<keyword evidence="7 9" id="KW-0472">Membrane</keyword>
<evidence type="ECO:0000313" key="12">
    <source>
        <dbReference type="Proteomes" id="UP001164020"/>
    </source>
</evidence>
<dbReference type="RefSeq" id="WP_268879387.1">
    <property type="nucleotide sequence ID" value="NZ_CP114029.1"/>
</dbReference>
<evidence type="ECO:0000256" key="8">
    <source>
        <dbReference type="ARBA" id="ARBA00038436"/>
    </source>
</evidence>
<organism evidence="11 12">
    <name type="scientific">Jiella pelagia</name>
    <dbReference type="NCBI Taxonomy" id="2986949"/>
    <lineage>
        <taxon>Bacteria</taxon>
        <taxon>Pseudomonadati</taxon>
        <taxon>Pseudomonadota</taxon>
        <taxon>Alphaproteobacteria</taxon>
        <taxon>Hyphomicrobiales</taxon>
        <taxon>Aurantimonadaceae</taxon>
        <taxon>Jiella</taxon>
    </lineage>
</organism>
<feature type="transmembrane region" description="Helical" evidence="9">
    <location>
        <begin position="128"/>
        <end position="149"/>
    </location>
</feature>
<comment type="subcellular location">
    <subcellularLocation>
        <location evidence="1 9">Cell inner membrane</location>
        <topology evidence="1 9">Multi-pass membrane protein</topology>
    </subcellularLocation>
</comment>
<evidence type="ECO:0000256" key="9">
    <source>
        <dbReference type="RuleBase" id="RU369079"/>
    </source>
</evidence>
<sequence>MRKLLEFGDRVLMGAVVAAMAVIVLTVAADVVGRYGFNRSIIFANELSRLAFIWLSFLVMPLGISRGLHVSITSLLDSLPARVASLVVRAGQLAVIVLMGVVFAGAWVSIRGRSAEMLNTLPLSAAWFYYPLAIGSVWSIVHLLVQFVAGVQNRRAAETIEVAS</sequence>
<keyword evidence="12" id="KW-1185">Reference proteome</keyword>